<organism evidence="2 3">
    <name type="scientific">Mycoemilia scoparia</name>
    <dbReference type="NCBI Taxonomy" id="417184"/>
    <lineage>
        <taxon>Eukaryota</taxon>
        <taxon>Fungi</taxon>
        <taxon>Fungi incertae sedis</taxon>
        <taxon>Zoopagomycota</taxon>
        <taxon>Kickxellomycotina</taxon>
        <taxon>Kickxellomycetes</taxon>
        <taxon>Kickxellales</taxon>
        <taxon>Kickxellaceae</taxon>
        <taxon>Mycoemilia</taxon>
    </lineage>
</organism>
<feature type="non-terminal residue" evidence="2">
    <location>
        <position position="71"/>
    </location>
</feature>
<comment type="caution">
    <text evidence="2">The sequence shown here is derived from an EMBL/GenBank/DDBJ whole genome shotgun (WGS) entry which is preliminary data.</text>
</comment>
<dbReference type="EMBL" id="JANBPU010000275">
    <property type="protein sequence ID" value="KAJ1913265.1"/>
    <property type="molecule type" value="Genomic_DNA"/>
</dbReference>
<evidence type="ECO:0000256" key="1">
    <source>
        <dbReference type="SAM" id="MobiDB-lite"/>
    </source>
</evidence>
<evidence type="ECO:0000313" key="2">
    <source>
        <dbReference type="EMBL" id="KAJ1913265.1"/>
    </source>
</evidence>
<dbReference type="AlphaFoldDB" id="A0A9W7ZPN5"/>
<feature type="compositionally biased region" description="Polar residues" evidence="1">
    <location>
        <begin position="1"/>
        <end position="11"/>
    </location>
</feature>
<name>A0A9W7ZPN5_9FUNG</name>
<sequence>MNMHDQYTNTHGGDGDKPKPFNSDRLNPPGFSQDNLIPQQRHVCIRTQSSGRERWRLLRNNLGKLKEQLRL</sequence>
<protein>
    <submittedName>
        <fullName evidence="2">Uncharacterized protein</fullName>
    </submittedName>
</protein>
<dbReference type="Proteomes" id="UP001150538">
    <property type="component" value="Unassembled WGS sequence"/>
</dbReference>
<gene>
    <name evidence="2" type="ORF">H4219_005285</name>
</gene>
<feature type="region of interest" description="Disordered" evidence="1">
    <location>
        <begin position="1"/>
        <end position="41"/>
    </location>
</feature>
<reference evidence="2" key="1">
    <citation type="submission" date="2022-07" db="EMBL/GenBank/DDBJ databases">
        <title>Phylogenomic reconstructions and comparative analyses of Kickxellomycotina fungi.</title>
        <authorList>
            <person name="Reynolds N.K."/>
            <person name="Stajich J.E."/>
            <person name="Barry K."/>
            <person name="Grigoriev I.V."/>
            <person name="Crous P."/>
            <person name="Smith M.E."/>
        </authorList>
    </citation>
    <scope>NUCLEOTIDE SEQUENCE</scope>
    <source>
        <strain evidence="2">NBRC 100468</strain>
    </source>
</reference>
<evidence type="ECO:0000313" key="3">
    <source>
        <dbReference type="Proteomes" id="UP001150538"/>
    </source>
</evidence>
<keyword evidence="3" id="KW-1185">Reference proteome</keyword>
<proteinExistence type="predicted"/>
<accession>A0A9W7ZPN5</accession>